<evidence type="ECO:0000313" key="2">
    <source>
        <dbReference type="Proteomes" id="UP000321736"/>
    </source>
</evidence>
<dbReference type="PANTHER" id="PTHR34821">
    <property type="entry name" value="INNER MEMBRANE PROTEIN YDCZ"/>
    <property type="match status" value="1"/>
</dbReference>
<name>A0A239UG02_9STAP</name>
<gene>
    <name evidence="1" type="ORF">SPI02_21500</name>
</gene>
<dbReference type="OrthoDB" id="7864805at2"/>
<dbReference type="PANTHER" id="PTHR34821:SF2">
    <property type="entry name" value="INNER MEMBRANE PROTEIN YDCZ"/>
    <property type="match status" value="1"/>
</dbReference>
<dbReference type="Pfam" id="PF04657">
    <property type="entry name" value="DMT_YdcZ"/>
    <property type="match status" value="2"/>
</dbReference>
<comment type="caution">
    <text evidence="1">The sequence shown here is derived from an EMBL/GenBank/DDBJ whole genome shotgun (WGS) entry which is preliminary data.</text>
</comment>
<sequence>MVFLLLLGLIAGTMVPIQTSINSRLIEYTKSSFYASTISFAVGSLFLIIVNLIVNPGVFNANYYHFDFNYTWITGGILGVIFLTGNLILFPRLGASLTVIITIAGQIVMGVLIDTFGWFGAEAQPFTFLKLCGILLLFFGIFIMNYSKQSGATETQNNPLALILWLAIGFAFGFAPPIQTAINSQLGQIVQSPFLASFISFFVGTLTLFIITLIMNRSLKMRAHSPEIGKIKWFYFIGGILGVVFVTANIILMPHLGAALTTIIAMLGQMLMGILIDHFALLGAPRNRISVRKCVGVICIIIGIVILRLF</sequence>
<reference evidence="1 2" key="1">
    <citation type="submission" date="2019-07" db="EMBL/GenBank/DDBJ databases">
        <title>Whole genome shotgun sequence of Staphylococcus piscifermentans NBRC 109625.</title>
        <authorList>
            <person name="Hosoyama A."/>
            <person name="Uohara A."/>
            <person name="Ohji S."/>
            <person name="Ichikawa N."/>
        </authorList>
    </citation>
    <scope>NUCLEOTIDE SEQUENCE [LARGE SCALE GENOMIC DNA]</scope>
    <source>
        <strain evidence="1 2">NBRC 109625</strain>
    </source>
</reference>
<dbReference type="AlphaFoldDB" id="A0A239UG02"/>
<dbReference type="GO" id="GO:0005886">
    <property type="term" value="C:plasma membrane"/>
    <property type="evidence" value="ECO:0007669"/>
    <property type="project" value="TreeGrafter"/>
</dbReference>
<organism evidence="1 2">
    <name type="scientific">Staphylococcus piscifermentans</name>
    <dbReference type="NCBI Taxonomy" id="70258"/>
    <lineage>
        <taxon>Bacteria</taxon>
        <taxon>Bacillati</taxon>
        <taxon>Bacillota</taxon>
        <taxon>Bacilli</taxon>
        <taxon>Bacillales</taxon>
        <taxon>Staphylococcaceae</taxon>
        <taxon>Staphylococcus</taxon>
    </lineage>
</organism>
<protein>
    <submittedName>
        <fullName evidence="1">Membrane protein</fullName>
    </submittedName>
</protein>
<dbReference type="Proteomes" id="UP000321736">
    <property type="component" value="Unassembled WGS sequence"/>
</dbReference>
<dbReference type="InterPro" id="IPR006750">
    <property type="entry name" value="YdcZ"/>
</dbReference>
<evidence type="ECO:0000313" key="1">
    <source>
        <dbReference type="EMBL" id="GEP85565.1"/>
    </source>
</evidence>
<dbReference type="RefSeq" id="WP_095106743.1">
    <property type="nucleotide sequence ID" value="NZ_BKAR01000034.1"/>
</dbReference>
<accession>A0A239UG02</accession>
<keyword evidence="2" id="KW-1185">Reference proteome</keyword>
<dbReference type="EMBL" id="BKAR01000034">
    <property type="protein sequence ID" value="GEP85565.1"/>
    <property type="molecule type" value="Genomic_DNA"/>
</dbReference>
<proteinExistence type="predicted"/>